<dbReference type="SUPFAM" id="SSF81901">
    <property type="entry name" value="HCP-like"/>
    <property type="match status" value="5"/>
</dbReference>
<dbReference type="PANTHER" id="PTHR11102">
    <property type="entry name" value="SEL-1-LIKE PROTEIN"/>
    <property type="match status" value="1"/>
</dbReference>
<dbReference type="InterPro" id="IPR011990">
    <property type="entry name" value="TPR-like_helical_dom_sf"/>
</dbReference>
<accession>A0A4R7F0P9</accession>
<proteinExistence type="predicted"/>
<evidence type="ECO:0000313" key="2">
    <source>
        <dbReference type="Proteomes" id="UP000295215"/>
    </source>
</evidence>
<comment type="caution">
    <text evidence="1">The sequence shown here is derived from an EMBL/GenBank/DDBJ whole genome shotgun (WGS) entry which is preliminary data.</text>
</comment>
<reference evidence="1 2" key="1">
    <citation type="submission" date="2019-03" db="EMBL/GenBank/DDBJ databases">
        <title>Genomic Encyclopedia of Archaeal and Bacterial Type Strains, Phase II (KMG-II): from individual species to whole genera.</title>
        <authorList>
            <person name="Goeker M."/>
        </authorList>
    </citation>
    <scope>NUCLEOTIDE SEQUENCE [LARGE SCALE GENOMIC DNA]</scope>
    <source>
        <strain evidence="1 2">DSM 28213</strain>
    </source>
</reference>
<dbReference type="EMBL" id="SOAG01000008">
    <property type="protein sequence ID" value="TDS61544.1"/>
    <property type="molecule type" value="Genomic_DNA"/>
</dbReference>
<name>A0A4R7F0P9_9FLAO</name>
<dbReference type="OrthoDB" id="9813021at2"/>
<dbReference type="PANTHER" id="PTHR11102:SF160">
    <property type="entry name" value="ERAD-ASSOCIATED E3 UBIQUITIN-PROTEIN LIGASE COMPONENT HRD3"/>
    <property type="match status" value="1"/>
</dbReference>
<evidence type="ECO:0008006" key="3">
    <source>
        <dbReference type="Google" id="ProtNLM"/>
    </source>
</evidence>
<dbReference type="InterPro" id="IPR006597">
    <property type="entry name" value="Sel1-like"/>
</dbReference>
<dbReference type="Pfam" id="PF08238">
    <property type="entry name" value="Sel1"/>
    <property type="match status" value="16"/>
</dbReference>
<dbReference type="Proteomes" id="UP000295215">
    <property type="component" value="Unassembled WGS sequence"/>
</dbReference>
<organism evidence="1 2">
    <name type="scientific">Myroides indicus</name>
    <dbReference type="NCBI Taxonomy" id="1323422"/>
    <lineage>
        <taxon>Bacteria</taxon>
        <taxon>Pseudomonadati</taxon>
        <taxon>Bacteroidota</taxon>
        <taxon>Flavobacteriia</taxon>
        <taxon>Flavobacteriales</taxon>
        <taxon>Flavobacteriaceae</taxon>
        <taxon>Myroides</taxon>
    </lineage>
</organism>
<evidence type="ECO:0000313" key="1">
    <source>
        <dbReference type="EMBL" id="TDS61544.1"/>
    </source>
</evidence>
<dbReference type="InterPro" id="IPR050767">
    <property type="entry name" value="Sel1_AlgK"/>
</dbReference>
<gene>
    <name evidence="1" type="ORF">C8P70_10885</name>
</gene>
<dbReference type="SMART" id="SM00671">
    <property type="entry name" value="SEL1"/>
    <property type="match status" value="17"/>
</dbReference>
<protein>
    <recommendedName>
        <fullName evidence="3">TPR repeat protein</fullName>
    </recommendedName>
</protein>
<dbReference type="AlphaFoldDB" id="A0A4R7F0P9"/>
<keyword evidence="2" id="KW-1185">Reference proteome</keyword>
<dbReference type="Gene3D" id="1.25.40.10">
    <property type="entry name" value="Tetratricopeptide repeat domain"/>
    <property type="match status" value="3"/>
</dbReference>
<sequence>MGKFNEEYLGYMSQAANDTVLLTNHALDFIEKNDYSEAVNWYKAHALCMLAVQIGEYNEAFQQLYTQLNEDSNREFSSVYLNEEDYLQWFDDVVELNRLFISLGYTSAYVYMHELYMNARYGFKDETKATEYLNKGFEAGNPIAKAFVGYNTYYGNLGFNHSKEEGIRLLKEASVSENYRAEIFLLNIEFGESTSAEEGWSVLEKYDNLIHNQKRGLYVLADYYLREGQDAKALEVLNEGIMHKSGYCSYLLGMMICNGRFDNFGFSTEQGREYLQEGFERGIAYSKFLIGYFYLYPRDNSEPDFQKAIANFEKAAQYNSAEALLELALLYLYHKDFKNIALGMNYLDRAIAENYHRAMSEKGYALLDFEEVERNVEEGKSLLEQAMNLGNDYAPYRLGVGYQNAEFEAEADYLKAHELFEISAERNNINGLEQAGRYNRFGYAKEPNPKKAADYYQKAIELYDSNYCKVELAMLKESGYGIDKNIEEARELYESALQNNYSFAAIRLGFMYEDGVFGAKEPEKSREYFQIAADAEIGEGFYHLARCYRYGIGGKLEEEEAFILFKKALEYGFADANVDIALAYEEGSCGQEFDADKALEYMSAAAEAGIGYAQYKIGCYYTYGMLENSDIEVGKEWFEQASHNGSPLAMLALGDYYLYGYGQEKEYEKALPYYQMAEERNYLSEGIGICYQFGLGVEKDENKAFNYYKEAASRGYGAASFRLGLCYLYGNGTPEDTIEAFFHLREAADAGNMDAAGYVGKMLIKGEGTEPDPQQGAQYLKQSAEAGYADAQYELGNCYLKGEGVEQNDELAMQWYQTAAENGNENAQKIVGGSRKRRR</sequence>